<name>A0A9W9DJE6_9AGAR</name>
<organism evidence="1 2">
    <name type="scientific">Lentinula lateritia</name>
    <dbReference type="NCBI Taxonomy" id="40482"/>
    <lineage>
        <taxon>Eukaryota</taxon>
        <taxon>Fungi</taxon>
        <taxon>Dikarya</taxon>
        <taxon>Basidiomycota</taxon>
        <taxon>Agaricomycotina</taxon>
        <taxon>Agaricomycetes</taxon>
        <taxon>Agaricomycetidae</taxon>
        <taxon>Agaricales</taxon>
        <taxon>Marasmiineae</taxon>
        <taxon>Omphalotaceae</taxon>
        <taxon>Lentinula</taxon>
    </lineage>
</organism>
<gene>
    <name evidence="1" type="ORF">C8J55DRAFT_519317</name>
</gene>
<comment type="caution">
    <text evidence="1">The sequence shown here is derived from an EMBL/GenBank/DDBJ whole genome shotgun (WGS) entry which is preliminary data.</text>
</comment>
<proteinExistence type="predicted"/>
<evidence type="ECO:0000313" key="1">
    <source>
        <dbReference type="EMBL" id="KAJ4473347.1"/>
    </source>
</evidence>
<sequence length="126" mass="14301">MAPNINGIIAYPELISLCSTHYLLFNRLQKGLSKLLRKVDLEIWPTPLPKLQIFLALSTQLAEPITGMFIYHFITRAVRRTGFTGRDDERTGYRAGILESIFYLTESLAVHPRGAFLISTDANRSF</sequence>
<protein>
    <submittedName>
        <fullName evidence="1">Uncharacterized protein</fullName>
    </submittedName>
</protein>
<dbReference type="EMBL" id="JANVFS010000025">
    <property type="protein sequence ID" value="KAJ4473347.1"/>
    <property type="molecule type" value="Genomic_DNA"/>
</dbReference>
<dbReference type="AlphaFoldDB" id="A0A9W9DJE6"/>
<accession>A0A9W9DJE6</accession>
<evidence type="ECO:0000313" key="2">
    <source>
        <dbReference type="Proteomes" id="UP001150238"/>
    </source>
</evidence>
<reference evidence="1" key="1">
    <citation type="submission" date="2022-08" db="EMBL/GenBank/DDBJ databases">
        <authorList>
            <consortium name="DOE Joint Genome Institute"/>
            <person name="Min B."/>
            <person name="Riley R."/>
            <person name="Sierra-Patev S."/>
            <person name="Naranjo-Ortiz M."/>
            <person name="Looney B."/>
            <person name="Konkel Z."/>
            <person name="Slot J.C."/>
            <person name="Sakamoto Y."/>
            <person name="Steenwyk J.L."/>
            <person name="Rokas A."/>
            <person name="Carro J."/>
            <person name="Camarero S."/>
            <person name="Ferreira P."/>
            <person name="Molpeceres G."/>
            <person name="Ruiz-Duenas F.J."/>
            <person name="Serrano A."/>
            <person name="Henrissat B."/>
            <person name="Drula E."/>
            <person name="Hughes K.W."/>
            <person name="Mata J.L."/>
            <person name="Ishikawa N.K."/>
            <person name="Vargas-Isla R."/>
            <person name="Ushijima S."/>
            <person name="Smith C.A."/>
            <person name="Ahrendt S."/>
            <person name="Andreopoulos W."/>
            <person name="He G."/>
            <person name="Labutti K."/>
            <person name="Lipzen A."/>
            <person name="Ng V."/>
            <person name="Sandor L."/>
            <person name="Barry K."/>
            <person name="Martinez A.T."/>
            <person name="Xiao Y."/>
            <person name="Gibbons J.G."/>
            <person name="Terashima K."/>
            <person name="Hibbett D.S."/>
            <person name="Grigoriev I.V."/>
        </authorList>
    </citation>
    <scope>NUCLEOTIDE SEQUENCE</scope>
    <source>
        <strain evidence="1">Sp2 HRB7682 ss15</strain>
    </source>
</reference>
<reference evidence="1" key="2">
    <citation type="journal article" date="2023" name="Proc. Natl. Acad. Sci. U.S.A.">
        <title>A global phylogenomic analysis of the shiitake genus Lentinula.</title>
        <authorList>
            <person name="Sierra-Patev S."/>
            <person name="Min B."/>
            <person name="Naranjo-Ortiz M."/>
            <person name="Looney B."/>
            <person name="Konkel Z."/>
            <person name="Slot J.C."/>
            <person name="Sakamoto Y."/>
            <person name="Steenwyk J.L."/>
            <person name="Rokas A."/>
            <person name="Carro J."/>
            <person name="Camarero S."/>
            <person name="Ferreira P."/>
            <person name="Molpeceres G."/>
            <person name="Ruiz-Duenas F.J."/>
            <person name="Serrano A."/>
            <person name="Henrissat B."/>
            <person name="Drula E."/>
            <person name="Hughes K.W."/>
            <person name="Mata J.L."/>
            <person name="Ishikawa N.K."/>
            <person name="Vargas-Isla R."/>
            <person name="Ushijima S."/>
            <person name="Smith C.A."/>
            <person name="Donoghue J."/>
            <person name="Ahrendt S."/>
            <person name="Andreopoulos W."/>
            <person name="He G."/>
            <person name="LaButti K."/>
            <person name="Lipzen A."/>
            <person name="Ng V."/>
            <person name="Riley R."/>
            <person name="Sandor L."/>
            <person name="Barry K."/>
            <person name="Martinez A.T."/>
            <person name="Xiao Y."/>
            <person name="Gibbons J.G."/>
            <person name="Terashima K."/>
            <person name="Grigoriev I.V."/>
            <person name="Hibbett D."/>
        </authorList>
    </citation>
    <scope>NUCLEOTIDE SEQUENCE</scope>
    <source>
        <strain evidence="1">Sp2 HRB7682 ss15</strain>
    </source>
</reference>
<dbReference type="Proteomes" id="UP001150238">
    <property type="component" value="Unassembled WGS sequence"/>
</dbReference>